<protein>
    <submittedName>
        <fullName evidence="2">Uncharacterized protein</fullName>
    </submittedName>
</protein>
<name>A0AAU9QRT6_9VIBR</name>
<dbReference type="Proteomes" id="UP001295462">
    <property type="component" value="Unassembled WGS sequence"/>
</dbReference>
<feature type="transmembrane region" description="Helical" evidence="1">
    <location>
        <begin position="34"/>
        <end position="58"/>
    </location>
</feature>
<evidence type="ECO:0000256" key="1">
    <source>
        <dbReference type="SAM" id="Phobius"/>
    </source>
</evidence>
<dbReference type="EMBL" id="CAKMUD010000094">
    <property type="protein sequence ID" value="CAH1599445.1"/>
    <property type="molecule type" value="Genomic_DNA"/>
</dbReference>
<sequence>MRICRHGIFYRVTADLCDDFSQAESYVCRIGTSVFNCMIVLCALRIYGVVSAVGFVMSPSWSDIVFILIGMIAHHLIGPFFSYMSVEFMRSTKPYNTFFKPLPKLLFLGAHKYVLTAIELKALESSLTKFVEPKLQEVLSSVDNVTAYDAVNLLLLDYQFGIPMQSTEELQNTKKEIQK</sequence>
<gene>
    <name evidence="2" type="ORF">THF1A12_40144</name>
</gene>
<keyword evidence="1" id="KW-1133">Transmembrane helix</keyword>
<feature type="transmembrane region" description="Helical" evidence="1">
    <location>
        <begin position="64"/>
        <end position="86"/>
    </location>
</feature>
<organism evidence="2 3">
    <name type="scientific">Vibrio jasicida</name>
    <dbReference type="NCBI Taxonomy" id="766224"/>
    <lineage>
        <taxon>Bacteria</taxon>
        <taxon>Pseudomonadati</taxon>
        <taxon>Pseudomonadota</taxon>
        <taxon>Gammaproteobacteria</taxon>
        <taxon>Vibrionales</taxon>
        <taxon>Vibrionaceae</taxon>
        <taxon>Vibrio</taxon>
    </lineage>
</organism>
<dbReference type="AlphaFoldDB" id="A0AAU9QRT6"/>
<reference evidence="2" key="1">
    <citation type="submission" date="2022-01" db="EMBL/GenBank/DDBJ databases">
        <authorList>
            <person name="Lagorce A."/>
        </authorList>
    </citation>
    <scope>NUCLEOTIDE SEQUENCE</scope>
    <source>
        <strain evidence="2">Th15_F1_A12</strain>
    </source>
</reference>
<evidence type="ECO:0000313" key="3">
    <source>
        <dbReference type="Proteomes" id="UP001295462"/>
    </source>
</evidence>
<keyword evidence="1" id="KW-0472">Membrane</keyword>
<keyword evidence="1" id="KW-0812">Transmembrane</keyword>
<comment type="caution">
    <text evidence="2">The sequence shown here is derived from an EMBL/GenBank/DDBJ whole genome shotgun (WGS) entry which is preliminary data.</text>
</comment>
<accession>A0AAU9QRT6</accession>
<evidence type="ECO:0000313" key="2">
    <source>
        <dbReference type="EMBL" id="CAH1599445.1"/>
    </source>
</evidence>
<proteinExistence type="predicted"/>
<dbReference type="RefSeq" id="WP_409589239.1">
    <property type="nucleotide sequence ID" value="NZ_CAKMTZ010000082.1"/>
</dbReference>